<evidence type="ECO:0000256" key="7">
    <source>
        <dbReference type="SAM" id="MobiDB-lite"/>
    </source>
</evidence>
<dbReference type="Gramene" id="ONK78255">
    <property type="protein sequence ID" value="ONK78255"/>
    <property type="gene ID" value="A4U43_C02F16270"/>
</dbReference>
<dbReference type="GO" id="GO:0004161">
    <property type="term" value="F:dimethylallyltranstransferase activity"/>
    <property type="evidence" value="ECO:0007669"/>
    <property type="project" value="TreeGrafter"/>
</dbReference>
<dbReference type="InterPro" id="IPR039702">
    <property type="entry name" value="FPS1-like"/>
</dbReference>
<evidence type="ECO:0000256" key="1">
    <source>
        <dbReference type="ARBA" id="ARBA00001946"/>
    </source>
</evidence>
<evidence type="ECO:0000256" key="3">
    <source>
        <dbReference type="ARBA" id="ARBA00022679"/>
    </source>
</evidence>
<proteinExistence type="inferred from homology"/>
<keyword evidence="3" id="KW-0808">Transferase</keyword>
<dbReference type="Pfam" id="PF00348">
    <property type="entry name" value="polyprenyl_synt"/>
    <property type="match status" value="1"/>
</dbReference>
<reference evidence="9" key="1">
    <citation type="journal article" date="2017" name="Nat. Commun.">
        <title>The asparagus genome sheds light on the origin and evolution of a young Y chromosome.</title>
        <authorList>
            <person name="Harkess A."/>
            <person name="Zhou J."/>
            <person name="Xu C."/>
            <person name="Bowers J.E."/>
            <person name="Van der Hulst R."/>
            <person name="Ayyampalayam S."/>
            <person name="Mercati F."/>
            <person name="Riccardi P."/>
            <person name="McKain M.R."/>
            <person name="Kakrana A."/>
            <person name="Tang H."/>
            <person name="Ray J."/>
            <person name="Groenendijk J."/>
            <person name="Arikit S."/>
            <person name="Mathioni S.M."/>
            <person name="Nakano M."/>
            <person name="Shan H."/>
            <person name="Telgmann-Rauber A."/>
            <person name="Kanno A."/>
            <person name="Yue Z."/>
            <person name="Chen H."/>
            <person name="Li W."/>
            <person name="Chen Y."/>
            <person name="Xu X."/>
            <person name="Zhang Y."/>
            <person name="Luo S."/>
            <person name="Chen H."/>
            <person name="Gao J."/>
            <person name="Mao Z."/>
            <person name="Pires J.C."/>
            <person name="Luo M."/>
            <person name="Kudrna D."/>
            <person name="Wing R.A."/>
            <person name="Meyers B.C."/>
            <person name="Yi K."/>
            <person name="Kong H."/>
            <person name="Lavrijsen P."/>
            <person name="Sunseri F."/>
            <person name="Falavigna A."/>
            <person name="Ye Y."/>
            <person name="Leebens-Mack J.H."/>
            <person name="Chen G."/>
        </authorList>
    </citation>
    <scope>NUCLEOTIDE SEQUENCE [LARGE SCALE GENOMIC DNA]</scope>
    <source>
        <strain evidence="9">cv. DH0086</strain>
    </source>
</reference>
<feature type="region of interest" description="Disordered" evidence="7">
    <location>
        <begin position="199"/>
        <end position="245"/>
    </location>
</feature>
<evidence type="ECO:0000313" key="9">
    <source>
        <dbReference type="Proteomes" id="UP000243459"/>
    </source>
</evidence>
<dbReference type="PROSITE" id="PS00723">
    <property type="entry name" value="POLYPRENYL_SYNTHASE_1"/>
    <property type="match status" value="1"/>
</dbReference>
<evidence type="ECO:0000256" key="2">
    <source>
        <dbReference type="ARBA" id="ARBA00006706"/>
    </source>
</evidence>
<keyword evidence="9" id="KW-1185">Reference proteome</keyword>
<dbReference type="GO" id="GO:0045337">
    <property type="term" value="P:farnesyl diphosphate biosynthetic process"/>
    <property type="evidence" value="ECO:0007669"/>
    <property type="project" value="TreeGrafter"/>
</dbReference>
<protein>
    <recommendedName>
        <fullName evidence="10">Farnesyl diphosphate synthase</fullName>
    </recommendedName>
</protein>
<evidence type="ECO:0000256" key="4">
    <source>
        <dbReference type="ARBA" id="ARBA00022723"/>
    </source>
</evidence>
<dbReference type="InterPro" id="IPR008949">
    <property type="entry name" value="Isoprenoid_synthase_dom_sf"/>
</dbReference>
<keyword evidence="6" id="KW-0414">Isoprene biosynthesis</keyword>
<sequence>MPLLTPHHPVGSSLNLYRGSIPESCPLDWQWDQTIIIYKRRDLRFHPLTRYSLPLYRDPSMADSNGSAVDTKSRFVEIYARLKSEILEDPALDYTDDSRQWIDRMLDYNVPGGKLNRGISVVDSYKLLKEGSQLTDDEFFLSSVLGWCIEWLQAYFLVVDDIMDNSHTRRGQPCWFRLPKLETKVSLTQLDGDLQYEAKSNLDLKSESTPKPIVEPELDLESKSDHEPNPVLESEQDPEKKKIRR</sequence>
<dbReference type="GO" id="GO:0005737">
    <property type="term" value="C:cytoplasm"/>
    <property type="evidence" value="ECO:0007669"/>
    <property type="project" value="TreeGrafter"/>
</dbReference>
<dbReference type="AlphaFoldDB" id="A0A5P1FIN3"/>
<dbReference type="Gene3D" id="1.10.600.10">
    <property type="entry name" value="Farnesyl Diphosphate Synthase"/>
    <property type="match status" value="1"/>
</dbReference>
<comment type="similarity">
    <text evidence="2">Belongs to the FPP/GGPP synthase family.</text>
</comment>
<dbReference type="PANTHER" id="PTHR11525">
    <property type="entry name" value="FARNESYL-PYROPHOSPHATE SYNTHETASE"/>
    <property type="match status" value="1"/>
</dbReference>
<accession>A0A5P1FIN3</accession>
<evidence type="ECO:0000313" key="8">
    <source>
        <dbReference type="EMBL" id="ONK78255.1"/>
    </source>
</evidence>
<dbReference type="SUPFAM" id="SSF48576">
    <property type="entry name" value="Terpenoid synthases"/>
    <property type="match status" value="1"/>
</dbReference>
<gene>
    <name evidence="8" type="ORF">A4U43_C02F16270</name>
</gene>
<keyword evidence="4" id="KW-0479">Metal-binding</keyword>
<dbReference type="GO" id="GO:0046872">
    <property type="term" value="F:metal ion binding"/>
    <property type="evidence" value="ECO:0007669"/>
    <property type="project" value="UniProtKB-KW"/>
</dbReference>
<evidence type="ECO:0000256" key="6">
    <source>
        <dbReference type="ARBA" id="ARBA00023229"/>
    </source>
</evidence>
<evidence type="ECO:0008006" key="10">
    <source>
        <dbReference type="Google" id="ProtNLM"/>
    </source>
</evidence>
<dbReference type="InterPro" id="IPR000092">
    <property type="entry name" value="Polyprenyl_synt"/>
</dbReference>
<dbReference type="Proteomes" id="UP000243459">
    <property type="component" value="Chromosome 2"/>
</dbReference>
<comment type="cofactor">
    <cofactor evidence="1">
        <name>Mg(2+)</name>
        <dbReference type="ChEBI" id="CHEBI:18420"/>
    </cofactor>
</comment>
<dbReference type="GO" id="GO:0004337">
    <property type="term" value="F:(2E,6E)-farnesyl diphosphate synthase activity"/>
    <property type="evidence" value="ECO:0007669"/>
    <property type="project" value="TreeGrafter"/>
</dbReference>
<dbReference type="EMBL" id="CM007382">
    <property type="protein sequence ID" value="ONK78255.1"/>
    <property type="molecule type" value="Genomic_DNA"/>
</dbReference>
<dbReference type="PANTHER" id="PTHR11525:SF0">
    <property type="entry name" value="FARNESYL PYROPHOSPHATE SYNTHASE"/>
    <property type="match status" value="1"/>
</dbReference>
<dbReference type="InterPro" id="IPR033749">
    <property type="entry name" value="Polyprenyl_synt_CS"/>
</dbReference>
<name>A0A5P1FIN3_ASPOF</name>
<evidence type="ECO:0000256" key="5">
    <source>
        <dbReference type="ARBA" id="ARBA00022842"/>
    </source>
</evidence>
<keyword evidence="5" id="KW-0460">Magnesium</keyword>
<organism evidence="8 9">
    <name type="scientific">Asparagus officinalis</name>
    <name type="common">Garden asparagus</name>
    <dbReference type="NCBI Taxonomy" id="4686"/>
    <lineage>
        <taxon>Eukaryota</taxon>
        <taxon>Viridiplantae</taxon>
        <taxon>Streptophyta</taxon>
        <taxon>Embryophyta</taxon>
        <taxon>Tracheophyta</taxon>
        <taxon>Spermatophyta</taxon>
        <taxon>Magnoliopsida</taxon>
        <taxon>Liliopsida</taxon>
        <taxon>Asparagales</taxon>
        <taxon>Asparagaceae</taxon>
        <taxon>Asparagoideae</taxon>
        <taxon>Asparagus</taxon>
    </lineage>
</organism>